<sequence>MAEGENTAAGNGQATEGNDQQFFVQKIYLKDLSFESPQAPDIFTRDDWKPEVSVQVGNNATRLSDAAFETELTITVTATVEEKTIYLAEVQYGGVFTIKGFDDATRRQLLGAYCPTLLFPYIRETVGDLVMKGGFPQMVLQPINFDALYAQHEQQRAAQAEGAADARPN</sequence>
<dbReference type="PANTHER" id="PTHR36918:SF1">
    <property type="entry name" value="PROTEIN-EXPORT PROTEIN SECB"/>
    <property type="match status" value="1"/>
</dbReference>
<dbReference type="RefSeq" id="WP_136867409.1">
    <property type="nucleotide sequence ID" value="NZ_CP046415.1"/>
</dbReference>
<comment type="subcellular location">
    <subcellularLocation>
        <location evidence="5">Cytoplasm</location>
    </subcellularLocation>
</comment>
<evidence type="ECO:0000256" key="1">
    <source>
        <dbReference type="ARBA" id="ARBA00009990"/>
    </source>
</evidence>
<dbReference type="InterPro" id="IPR035958">
    <property type="entry name" value="SecB-like_sf"/>
</dbReference>
<dbReference type="NCBIfam" id="TIGR00809">
    <property type="entry name" value="secB"/>
    <property type="match status" value="1"/>
</dbReference>
<evidence type="ECO:0000256" key="2">
    <source>
        <dbReference type="ARBA" id="ARBA00022448"/>
    </source>
</evidence>
<dbReference type="PRINTS" id="PR01594">
    <property type="entry name" value="SECBCHAPRONE"/>
</dbReference>
<dbReference type="Pfam" id="PF02556">
    <property type="entry name" value="SecB"/>
    <property type="match status" value="1"/>
</dbReference>
<dbReference type="Proteomes" id="UP000427716">
    <property type="component" value="Chromosome"/>
</dbReference>
<dbReference type="GO" id="GO:0015031">
    <property type="term" value="P:protein transport"/>
    <property type="evidence" value="ECO:0007669"/>
    <property type="project" value="UniProtKB-UniRule"/>
</dbReference>
<evidence type="ECO:0000313" key="7">
    <source>
        <dbReference type="Proteomes" id="UP000427716"/>
    </source>
</evidence>
<keyword evidence="5" id="KW-0143">Chaperone</keyword>
<evidence type="ECO:0000256" key="5">
    <source>
        <dbReference type="HAMAP-Rule" id="MF_00821"/>
    </source>
</evidence>
<name>A0A6I6D5T0_9GAMM</name>
<keyword evidence="2 5" id="KW-0813">Transport</keyword>
<dbReference type="NCBIfam" id="NF004393">
    <property type="entry name" value="PRK05751.1-4"/>
    <property type="match status" value="1"/>
</dbReference>
<dbReference type="EMBL" id="CP046415">
    <property type="protein sequence ID" value="QGT79475.1"/>
    <property type="molecule type" value="Genomic_DNA"/>
</dbReference>
<dbReference type="GO" id="GO:0051262">
    <property type="term" value="P:protein tetramerization"/>
    <property type="evidence" value="ECO:0007669"/>
    <property type="project" value="InterPro"/>
</dbReference>
<keyword evidence="3 5" id="KW-0653">Protein transport</keyword>
<accession>A0A6I6D5T0</accession>
<keyword evidence="7" id="KW-1185">Reference proteome</keyword>
<dbReference type="PANTHER" id="PTHR36918">
    <property type="match status" value="1"/>
</dbReference>
<evidence type="ECO:0000313" key="6">
    <source>
        <dbReference type="EMBL" id="QGT79475.1"/>
    </source>
</evidence>
<dbReference type="AlphaFoldDB" id="A0A6I6D5T0"/>
<dbReference type="GO" id="GO:0051082">
    <property type="term" value="F:unfolded protein binding"/>
    <property type="evidence" value="ECO:0007669"/>
    <property type="project" value="InterPro"/>
</dbReference>
<dbReference type="HAMAP" id="MF_00821">
    <property type="entry name" value="SecB"/>
    <property type="match status" value="1"/>
</dbReference>
<dbReference type="SUPFAM" id="SSF54611">
    <property type="entry name" value="SecB-like"/>
    <property type="match status" value="1"/>
</dbReference>
<dbReference type="KEGG" id="ghl:GM160_11645"/>
<comment type="subunit">
    <text evidence="5">Homotetramer, a dimer of dimers. One homotetramer interacts with 1 SecA dimer.</text>
</comment>
<evidence type="ECO:0000256" key="3">
    <source>
        <dbReference type="ARBA" id="ARBA00022927"/>
    </source>
</evidence>
<dbReference type="Gene3D" id="3.10.420.10">
    <property type="entry name" value="SecB-like"/>
    <property type="match status" value="1"/>
</dbReference>
<dbReference type="InterPro" id="IPR003708">
    <property type="entry name" value="SecB"/>
</dbReference>
<reference evidence="6 7" key="1">
    <citation type="submission" date="2019-11" db="EMBL/GenBank/DDBJ databases">
        <authorList>
            <person name="Zhang J."/>
            <person name="Sun C."/>
        </authorList>
    </citation>
    <scope>NUCLEOTIDE SEQUENCE [LARGE SCALE GENOMIC DNA]</scope>
    <source>
        <strain evidence="7">sp2</strain>
    </source>
</reference>
<protein>
    <recommendedName>
        <fullName evidence="5">Protein-export protein SecB</fullName>
    </recommendedName>
</protein>
<comment type="function">
    <text evidence="5">One of the proteins required for the normal export of preproteins out of the cell cytoplasm. It is a molecular chaperone that binds to a subset of precursor proteins, maintaining them in a translocation-competent state. It also specifically binds to its receptor SecA.</text>
</comment>
<comment type="similarity">
    <text evidence="1 5">Belongs to the SecB family.</text>
</comment>
<keyword evidence="4 5" id="KW-0811">Translocation</keyword>
<organism evidence="6 7">
    <name type="scientific">Guyparkeria halophila</name>
    <dbReference type="NCBI Taxonomy" id="47960"/>
    <lineage>
        <taxon>Bacteria</taxon>
        <taxon>Pseudomonadati</taxon>
        <taxon>Pseudomonadota</taxon>
        <taxon>Gammaproteobacteria</taxon>
        <taxon>Chromatiales</taxon>
        <taxon>Thioalkalibacteraceae</taxon>
        <taxon>Guyparkeria</taxon>
    </lineage>
</organism>
<dbReference type="GO" id="GO:0005737">
    <property type="term" value="C:cytoplasm"/>
    <property type="evidence" value="ECO:0007669"/>
    <property type="project" value="UniProtKB-SubCell"/>
</dbReference>
<evidence type="ECO:0000256" key="4">
    <source>
        <dbReference type="ARBA" id="ARBA00023010"/>
    </source>
</evidence>
<dbReference type="GO" id="GO:0006457">
    <property type="term" value="P:protein folding"/>
    <property type="evidence" value="ECO:0007669"/>
    <property type="project" value="UniProtKB-UniRule"/>
</dbReference>
<gene>
    <name evidence="5 6" type="primary">secB</name>
    <name evidence="6" type="ORF">GM160_11645</name>
</gene>
<dbReference type="NCBIfam" id="NF004392">
    <property type="entry name" value="PRK05751.1-3"/>
    <property type="match status" value="1"/>
</dbReference>
<proteinExistence type="inferred from homology"/>
<keyword evidence="5" id="KW-0963">Cytoplasm</keyword>